<dbReference type="AlphaFoldDB" id="A0A6M3K4T6"/>
<dbReference type="GO" id="GO:0005576">
    <property type="term" value="C:extracellular region"/>
    <property type="evidence" value="ECO:0007669"/>
    <property type="project" value="UniProtKB-SubCell"/>
</dbReference>
<dbReference type="InterPro" id="IPR055372">
    <property type="entry name" value="CBM96"/>
</dbReference>
<name>A0A6M3K4T6_9ZZZZ</name>
<accession>A0A6M3K4T6</accession>
<comment type="subcellular location">
    <subcellularLocation>
        <location evidence="1">Secreted</location>
    </subcellularLocation>
</comment>
<dbReference type="Pfam" id="PF24517">
    <property type="entry name" value="CBM96"/>
    <property type="match status" value="1"/>
</dbReference>
<evidence type="ECO:0000256" key="1">
    <source>
        <dbReference type="ARBA" id="ARBA00004613"/>
    </source>
</evidence>
<sequence>MLEIIEKRTEDSKTYSLGDNKYRAVIGVSHYKNDYNDPEEIWKDIDLTIKDGKLTTAPYDLTIGETIFYRDKKTGSTVTITPSKVGSKKSKLADFNIVPLTNGFKLQREIKSDKDDFDSEFDIAITGEVQVRSEATDANNEPVLIECELKDKKLKEVVKPTKETKYPVKVDPTFTNQAATADTQLVQNAATTNYGTGTSFYIRSYNSNRNRRALVQFYVVWGTNVPAGAHIYSSTLGLYYASWGVTDPVGRTFLAERLLRLTWVETEATWNIWKAANNWTTGGCGGNGTDYSSVDAASTTVPASPGWMTWDITEQTKYVQENATNYVACRISDSAEDSATDYQAIFYSAEHATEATRPLLTIDYLFHGVLEAQYYDEPVFPNRIYMIGRDRDGNMVYGTDSGTSDIAESGIRFLPYPDDMVITTADAASVAANVRAKLRLEADRGEITVYPNIGSQIWDALSTTDSSAYQSGAKYRVAGYRIVYDKDTETFQQTIKLTGV</sequence>
<protein>
    <recommendedName>
        <fullName evidence="4">Carbohydrate-binding module family 96 domain-containing protein</fullName>
    </recommendedName>
</protein>
<evidence type="ECO:0000313" key="6">
    <source>
        <dbReference type="EMBL" id="QJA75755.1"/>
    </source>
</evidence>
<organism evidence="6">
    <name type="scientific">viral metagenome</name>
    <dbReference type="NCBI Taxonomy" id="1070528"/>
    <lineage>
        <taxon>unclassified sequences</taxon>
        <taxon>metagenomes</taxon>
        <taxon>organismal metagenomes</taxon>
    </lineage>
</organism>
<proteinExistence type="predicted"/>
<dbReference type="NCBIfam" id="NF033679">
    <property type="entry name" value="DNRLRE_dom"/>
    <property type="match status" value="1"/>
</dbReference>
<gene>
    <name evidence="6" type="ORF">MM415A01715_0010</name>
    <name evidence="5" type="ORF">MM415B01308_0014</name>
</gene>
<feature type="domain" description="Carbohydrate-binding module family 96" evidence="4">
    <location>
        <begin position="175"/>
        <end position="362"/>
    </location>
</feature>
<evidence type="ECO:0000256" key="3">
    <source>
        <dbReference type="ARBA" id="ARBA00022729"/>
    </source>
</evidence>
<dbReference type="EMBL" id="MT141365">
    <property type="protein sequence ID" value="QJA59336.1"/>
    <property type="molecule type" value="Genomic_DNA"/>
</dbReference>
<evidence type="ECO:0000256" key="2">
    <source>
        <dbReference type="ARBA" id="ARBA00022525"/>
    </source>
</evidence>
<evidence type="ECO:0000313" key="5">
    <source>
        <dbReference type="EMBL" id="QJA59336.1"/>
    </source>
</evidence>
<keyword evidence="3" id="KW-0732">Signal</keyword>
<evidence type="ECO:0000259" key="4">
    <source>
        <dbReference type="Pfam" id="PF24517"/>
    </source>
</evidence>
<dbReference type="EMBL" id="MT142183">
    <property type="protein sequence ID" value="QJA75755.1"/>
    <property type="molecule type" value="Genomic_DNA"/>
</dbReference>
<reference evidence="6" key="1">
    <citation type="submission" date="2020-03" db="EMBL/GenBank/DDBJ databases">
        <title>The deep terrestrial virosphere.</title>
        <authorList>
            <person name="Holmfeldt K."/>
            <person name="Nilsson E."/>
            <person name="Simone D."/>
            <person name="Lopez-Fernandez M."/>
            <person name="Wu X."/>
            <person name="de Brujin I."/>
            <person name="Lundin D."/>
            <person name="Andersson A."/>
            <person name="Bertilsson S."/>
            <person name="Dopson M."/>
        </authorList>
    </citation>
    <scope>NUCLEOTIDE SEQUENCE</scope>
    <source>
        <strain evidence="6">MM415A01715</strain>
        <strain evidence="5">MM415B01308</strain>
    </source>
</reference>
<keyword evidence="2" id="KW-0964">Secreted</keyword>